<name>A0ABT9VU01_9BACI</name>
<feature type="domain" description="ABC transporter" evidence="6">
    <location>
        <begin position="33"/>
        <end position="270"/>
    </location>
</feature>
<dbReference type="Proteomes" id="UP001235840">
    <property type="component" value="Unassembled WGS sequence"/>
</dbReference>
<keyword evidence="1" id="KW-0813">Transport</keyword>
<evidence type="ECO:0000313" key="8">
    <source>
        <dbReference type="Proteomes" id="UP001235840"/>
    </source>
</evidence>
<dbReference type="CDD" id="cd03214">
    <property type="entry name" value="ABC_Iron-Siderophores_B12_Hemin"/>
    <property type="match status" value="1"/>
</dbReference>
<evidence type="ECO:0000313" key="7">
    <source>
        <dbReference type="EMBL" id="MDQ0164457.1"/>
    </source>
</evidence>
<organism evidence="7 8">
    <name type="scientific">Caldalkalibacillus horti</name>
    <dbReference type="NCBI Taxonomy" id="77523"/>
    <lineage>
        <taxon>Bacteria</taxon>
        <taxon>Bacillati</taxon>
        <taxon>Bacillota</taxon>
        <taxon>Bacilli</taxon>
        <taxon>Bacillales</taxon>
        <taxon>Bacillaceae</taxon>
        <taxon>Caldalkalibacillus</taxon>
    </lineage>
</organism>
<dbReference type="InterPro" id="IPR003439">
    <property type="entry name" value="ABC_transporter-like_ATP-bd"/>
</dbReference>
<evidence type="ECO:0000256" key="5">
    <source>
        <dbReference type="SAM" id="MobiDB-lite"/>
    </source>
</evidence>
<dbReference type="InterPro" id="IPR027417">
    <property type="entry name" value="P-loop_NTPase"/>
</dbReference>
<gene>
    <name evidence="7" type="ORF">J2S11_000356</name>
</gene>
<dbReference type="EMBL" id="JAUSTY010000001">
    <property type="protein sequence ID" value="MDQ0164457.1"/>
    <property type="molecule type" value="Genomic_DNA"/>
</dbReference>
<dbReference type="PROSITE" id="PS50893">
    <property type="entry name" value="ABC_TRANSPORTER_2"/>
    <property type="match status" value="1"/>
</dbReference>
<dbReference type="Pfam" id="PF01955">
    <property type="entry name" value="CbiZ"/>
    <property type="match status" value="1"/>
</dbReference>
<dbReference type="InterPro" id="IPR003593">
    <property type="entry name" value="AAA+_ATPase"/>
</dbReference>
<dbReference type="SMART" id="SM00382">
    <property type="entry name" value="AAA"/>
    <property type="match status" value="1"/>
</dbReference>
<dbReference type="PANTHER" id="PTHR42794:SF1">
    <property type="entry name" value="HEMIN IMPORT ATP-BINDING PROTEIN HMUV"/>
    <property type="match status" value="1"/>
</dbReference>
<keyword evidence="2" id="KW-0547">Nucleotide-binding</keyword>
<dbReference type="PANTHER" id="PTHR42794">
    <property type="entry name" value="HEMIN IMPORT ATP-BINDING PROTEIN HMUV"/>
    <property type="match status" value="1"/>
</dbReference>
<comment type="caution">
    <text evidence="7">The sequence shown here is derived from an EMBL/GenBank/DDBJ whole genome shotgun (WGS) entry which is preliminary data.</text>
</comment>
<keyword evidence="8" id="KW-1185">Reference proteome</keyword>
<dbReference type="InterPro" id="IPR002808">
    <property type="entry name" value="AdoCbi_amidolase"/>
</dbReference>
<keyword evidence="4" id="KW-1278">Translocase</keyword>
<accession>A0ABT9VU01</accession>
<feature type="region of interest" description="Disordered" evidence="5">
    <location>
        <begin position="1"/>
        <end position="24"/>
    </location>
</feature>
<keyword evidence="3 7" id="KW-0067">ATP-binding</keyword>
<evidence type="ECO:0000256" key="4">
    <source>
        <dbReference type="ARBA" id="ARBA00022967"/>
    </source>
</evidence>
<dbReference type="Gene3D" id="3.40.50.300">
    <property type="entry name" value="P-loop containing nucleotide triphosphate hydrolases"/>
    <property type="match status" value="1"/>
</dbReference>
<dbReference type="PROSITE" id="PS00211">
    <property type="entry name" value="ABC_TRANSPORTER_1"/>
    <property type="match status" value="1"/>
</dbReference>
<evidence type="ECO:0000259" key="6">
    <source>
        <dbReference type="PROSITE" id="PS50893"/>
    </source>
</evidence>
<evidence type="ECO:0000256" key="2">
    <source>
        <dbReference type="ARBA" id="ARBA00022741"/>
    </source>
</evidence>
<dbReference type="GO" id="GO:0005524">
    <property type="term" value="F:ATP binding"/>
    <property type="evidence" value="ECO:0007669"/>
    <property type="project" value="UniProtKB-KW"/>
</dbReference>
<evidence type="ECO:0000256" key="3">
    <source>
        <dbReference type="ARBA" id="ARBA00022840"/>
    </source>
</evidence>
<dbReference type="Pfam" id="PF00005">
    <property type="entry name" value="ABC_tran"/>
    <property type="match status" value="1"/>
</dbReference>
<protein>
    <submittedName>
        <fullName evidence="7">Iron complex transport system ATP-binding protein</fullName>
    </submittedName>
</protein>
<dbReference type="RefSeq" id="WP_307390072.1">
    <property type="nucleotide sequence ID" value="NZ_BAAADK010000021.1"/>
</dbReference>
<evidence type="ECO:0000256" key="1">
    <source>
        <dbReference type="ARBA" id="ARBA00022448"/>
    </source>
</evidence>
<dbReference type="InterPro" id="IPR017871">
    <property type="entry name" value="ABC_transporter-like_CS"/>
</dbReference>
<dbReference type="SUPFAM" id="SSF52540">
    <property type="entry name" value="P-loop containing nucleoside triphosphate hydrolases"/>
    <property type="match status" value="1"/>
</dbReference>
<proteinExistence type="predicted"/>
<sequence length="519" mass="57428">MTDSKRLPYTKEQHGKVGSPLSSPVSPSMNAVLQLNQLSGGYDDQLVVKEISFEVLEGEFLSLIGPNGSGKSTVLKLVTGLLPIHSGEVHLFGRPLSSYSTVEKARVISVLSQEEQVSFDFTVEEIVQLGRYPFQRGWFQTYTKKDQKQVDEVMELTNVAAFRDIPFRLLSGGEKQRVLLAKALVQEPKLLFLDEPTNHLDIHHSYELLQVLKEWQKTRKLTVLAILHDLNLAALYSDRIVLLDAGTVKEMGEPNLLKNSKQLEEVYQVQVQATTHPDVAKPQVYLSTQNHISKQEKALVEMYSIQQVEELLHIKLDQPFRTISNAVWGEGIQWAQDYCNFYVTKDYVCSDPQEDVSSWMMEKGILPNQAIGMMTAVPLKHAVHCTRSFHGVSFAAVVTAGVGNPVDIIGDTEPQQVRRAGTINVFVFVDAHLSDGALVNASLSATEAKTKALAAHQIKDKQTGTLATGTATDSLCIASSQRGERTAYAGSGTIIGKGIAQVVYEATYQAIERYLKGNR</sequence>
<reference evidence="7 8" key="1">
    <citation type="submission" date="2023-07" db="EMBL/GenBank/DDBJ databases">
        <title>Genomic Encyclopedia of Type Strains, Phase IV (KMG-IV): sequencing the most valuable type-strain genomes for metagenomic binning, comparative biology and taxonomic classification.</title>
        <authorList>
            <person name="Goeker M."/>
        </authorList>
    </citation>
    <scope>NUCLEOTIDE SEQUENCE [LARGE SCALE GENOMIC DNA]</scope>
    <source>
        <strain evidence="7 8">DSM 12751</strain>
    </source>
</reference>
<feature type="compositionally biased region" description="Basic and acidic residues" evidence="5">
    <location>
        <begin position="1"/>
        <end position="15"/>
    </location>
</feature>